<dbReference type="InterPro" id="IPR016181">
    <property type="entry name" value="Acyl_CoA_acyltransferase"/>
</dbReference>
<dbReference type="CDD" id="cd04301">
    <property type="entry name" value="NAT_SF"/>
    <property type="match status" value="1"/>
</dbReference>
<keyword evidence="1" id="KW-0808">Transferase</keyword>
<keyword evidence="5" id="KW-1185">Reference proteome</keyword>
<dbReference type="Gene3D" id="3.40.630.30">
    <property type="match status" value="1"/>
</dbReference>
<gene>
    <name evidence="4" type="ORF">T9R20_02670</name>
</gene>
<name>A0ABZ0VBZ7_9MICO</name>
<dbReference type="InterPro" id="IPR050832">
    <property type="entry name" value="Bact_Acetyltransf"/>
</dbReference>
<evidence type="ECO:0000313" key="5">
    <source>
        <dbReference type="Proteomes" id="UP001324533"/>
    </source>
</evidence>
<keyword evidence="2" id="KW-0012">Acyltransferase</keyword>
<evidence type="ECO:0000259" key="3">
    <source>
        <dbReference type="PROSITE" id="PS51186"/>
    </source>
</evidence>
<dbReference type="Pfam" id="PF00583">
    <property type="entry name" value="Acetyltransf_1"/>
    <property type="match status" value="1"/>
</dbReference>
<organism evidence="4 5">
    <name type="scientific">Microbacterium invictum</name>
    <dbReference type="NCBI Taxonomy" id="515415"/>
    <lineage>
        <taxon>Bacteria</taxon>
        <taxon>Bacillati</taxon>
        <taxon>Actinomycetota</taxon>
        <taxon>Actinomycetes</taxon>
        <taxon>Micrococcales</taxon>
        <taxon>Microbacteriaceae</taxon>
        <taxon>Microbacterium</taxon>
    </lineage>
</organism>
<proteinExistence type="predicted"/>
<dbReference type="SUPFAM" id="SSF55729">
    <property type="entry name" value="Acyl-CoA N-acyltransferases (Nat)"/>
    <property type="match status" value="1"/>
</dbReference>
<dbReference type="InterPro" id="IPR000182">
    <property type="entry name" value="GNAT_dom"/>
</dbReference>
<evidence type="ECO:0000256" key="2">
    <source>
        <dbReference type="ARBA" id="ARBA00023315"/>
    </source>
</evidence>
<protein>
    <submittedName>
        <fullName evidence="4">GNAT family N-acetyltransferase</fullName>
    </submittedName>
</protein>
<sequence length="211" mass="22971">MNFDAGLRPSAPASGRALNNRLARSTIGADARGVATSLRIRIADPHDAIQLAILKESWSNLDCPATEAELAEFAEELRRWMQERNDAVTCAVAELDGILIGMAWLVVFERVPDIYDTRRLTGDIQSVFVQQGHRSRGIGKQLVRALTATADALGIPQITVSANAPSAPMYEALGFRETPLLLERSARYSVDIDDHGELNDPQSSSCLTAKV</sequence>
<accession>A0ABZ0VBZ7</accession>
<evidence type="ECO:0000313" key="4">
    <source>
        <dbReference type="EMBL" id="WQB70881.1"/>
    </source>
</evidence>
<dbReference type="EMBL" id="CP139779">
    <property type="protein sequence ID" value="WQB70881.1"/>
    <property type="molecule type" value="Genomic_DNA"/>
</dbReference>
<feature type="domain" description="N-acetyltransferase" evidence="3">
    <location>
        <begin position="38"/>
        <end position="193"/>
    </location>
</feature>
<dbReference type="PANTHER" id="PTHR43877">
    <property type="entry name" value="AMINOALKYLPHOSPHONATE N-ACETYLTRANSFERASE-RELATED-RELATED"/>
    <property type="match status" value="1"/>
</dbReference>
<evidence type="ECO:0000256" key="1">
    <source>
        <dbReference type="ARBA" id="ARBA00022679"/>
    </source>
</evidence>
<dbReference type="RefSeq" id="WP_322411017.1">
    <property type="nucleotide sequence ID" value="NZ_CP139779.1"/>
</dbReference>
<dbReference type="PROSITE" id="PS51186">
    <property type="entry name" value="GNAT"/>
    <property type="match status" value="1"/>
</dbReference>
<reference evidence="4 5" key="1">
    <citation type="submission" date="2023-06" db="EMBL/GenBank/DDBJ databases">
        <title>Rock-solubilizing bacteria, Microbacterium invictum, promotes re-establishment of vegetation in rocky wasteland by accelerating rock bio-weathering and reshaping soil bacterial community.</title>
        <authorList>
            <person name="Liu C."/>
        </authorList>
    </citation>
    <scope>NUCLEOTIDE SEQUENCE [LARGE SCALE GENOMIC DNA]</scope>
    <source>
        <strain evidence="4 5">X-18</strain>
    </source>
</reference>
<dbReference type="Proteomes" id="UP001324533">
    <property type="component" value="Chromosome"/>
</dbReference>